<comment type="subcellular location">
    <subcellularLocation>
        <location evidence="1">Mitochondrion inner membrane</location>
        <topology evidence="1">Single-pass membrane protein</topology>
    </subcellularLocation>
</comment>
<gene>
    <name evidence="4" type="ORF">QBC40DRAFT_265510</name>
</gene>
<keyword evidence="1" id="KW-0496">Mitochondrion</keyword>
<dbReference type="InterPro" id="IPR004274">
    <property type="entry name" value="FCP1_dom"/>
</dbReference>
<keyword evidence="1" id="KW-0809">Transit peptide</keyword>
<dbReference type="Pfam" id="PF03031">
    <property type="entry name" value="NIF"/>
    <property type="match status" value="1"/>
</dbReference>
<name>A0AAN7AV97_9PEZI</name>
<accession>A0AAN7AV97</accession>
<keyword evidence="1" id="KW-0653">Protein transport</keyword>
<dbReference type="Gene3D" id="3.40.50.1000">
    <property type="entry name" value="HAD superfamily/HAD-like"/>
    <property type="match status" value="1"/>
</dbReference>
<dbReference type="Proteomes" id="UP001303160">
    <property type="component" value="Unassembled WGS sequence"/>
</dbReference>
<comment type="function">
    <text evidence="1">Essential component of the TIM23 complex, a complex that mediates the translocation of transit peptide-containing proteins across the mitochondrial inner membrane.</text>
</comment>
<comment type="subunit">
    <text evidence="1">Component of the TIM23 complex.</text>
</comment>
<sequence>MIRRTTPLLVNLIDRPPPQQSFLPIRVVVSRSRPVFLQYSRPHHSHLNSYFTCALQSRGLSTATQLRPEPEPTVAESFLHEGDRVSSSLSTPQEPPRLLLSSHNFYPEPPAPTTAAESSEVFTQSKHPSVGTDNIESAMDQNSNYQGFNPGLNLAAPSFDINSAGGQPYQQLPAQPDPAPGVANNQSPSHKKNKKGEYLTPRQRRKVGRADFLRQQQQPPGPSPLSNGPISSATMWRNSSSSLTSTLTSPPGLPPNSNNAGTEAPSRPQPAPYPTFPPSRASGGIPNPTDSYLQRASLPPTPSLQPRNLLLVIDLNGTLLHRPSSRRSAHFISRPHSERFLRYCIDTFSVVIWSSARPENVSKMCDTLLTQEQKEKVLAIWGRDKFGLSPEDYNRKVQVYKRLTAVWKDEGINPHGFWHQGNTILIDDSVEKARSEPHNAVTLPEFLGDVKPEEEGGKEWGVLPAVHEYLNKLAMTEDVSRYIRADPFRIEMAERKEF</sequence>
<dbReference type="SUPFAM" id="SSF56784">
    <property type="entry name" value="HAD-like"/>
    <property type="match status" value="1"/>
</dbReference>
<dbReference type="PROSITE" id="PS50969">
    <property type="entry name" value="FCP1"/>
    <property type="match status" value="1"/>
</dbReference>
<dbReference type="GO" id="GO:0015031">
    <property type="term" value="P:protein transport"/>
    <property type="evidence" value="ECO:0007669"/>
    <property type="project" value="UniProtKB-KW"/>
</dbReference>
<organism evidence="4 5">
    <name type="scientific">Triangularia verruculosa</name>
    <dbReference type="NCBI Taxonomy" id="2587418"/>
    <lineage>
        <taxon>Eukaryota</taxon>
        <taxon>Fungi</taxon>
        <taxon>Dikarya</taxon>
        <taxon>Ascomycota</taxon>
        <taxon>Pezizomycotina</taxon>
        <taxon>Sordariomycetes</taxon>
        <taxon>Sordariomycetidae</taxon>
        <taxon>Sordariales</taxon>
        <taxon>Podosporaceae</taxon>
        <taxon>Triangularia</taxon>
    </lineage>
</organism>
<proteinExistence type="inferred from homology"/>
<dbReference type="SMART" id="SM00577">
    <property type="entry name" value="CPDc"/>
    <property type="match status" value="1"/>
</dbReference>
<evidence type="ECO:0000256" key="2">
    <source>
        <dbReference type="SAM" id="MobiDB-lite"/>
    </source>
</evidence>
<dbReference type="InterPro" id="IPR050365">
    <property type="entry name" value="TIM50"/>
</dbReference>
<feature type="compositionally biased region" description="Polar residues" evidence="2">
    <location>
        <begin position="121"/>
        <end position="147"/>
    </location>
</feature>
<feature type="domain" description="FCP1 homology" evidence="3">
    <location>
        <begin position="304"/>
        <end position="473"/>
    </location>
</feature>
<feature type="compositionally biased region" description="Pro residues" evidence="2">
    <location>
        <begin position="267"/>
        <end position="277"/>
    </location>
</feature>
<dbReference type="InterPro" id="IPR023214">
    <property type="entry name" value="HAD_sf"/>
</dbReference>
<keyword evidence="1" id="KW-0811">Translocation</keyword>
<dbReference type="EMBL" id="MU863926">
    <property type="protein sequence ID" value="KAK4199897.1"/>
    <property type="molecule type" value="Genomic_DNA"/>
</dbReference>
<reference evidence="4" key="2">
    <citation type="submission" date="2023-05" db="EMBL/GenBank/DDBJ databases">
        <authorList>
            <consortium name="Lawrence Berkeley National Laboratory"/>
            <person name="Steindorff A."/>
            <person name="Hensen N."/>
            <person name="Bonometti L."/>
            <person name="Westerberg I."/>
            <person name="Brannstrom I.O."/>
            <person name="Guillou S."/>
            <person name="Cros-Aarteil S."/>
            <person name="Calhoun S."/>
            <person name="Haridas S."/>
            <person name="Kuo A."/>
            <person name="Mondo S."/>
            <person name="Pangilinan J."/>
            <person name="Riley R."/>
            <person name="Labutti K."/>
            <person name="Andreopoulos B."/>
            <person name="Lipzen A."/>
            <person name="Chen C."/>
            <person name="Yanf M."/>
            <person name="Daum C."/>
            <person name="Ng V."/>
            <person name="Clum A."/>
            <person name="Ohm R."/>
            <person name="Martin F."/>
            <person name="Silar P."/>
            <person name="Natvig D."/>
            <person name="Lalanne C."/>
            <person name="Gautier V."/>
            <person name="Ament-Velasquez S.L."/>
            <person name="Kruys A."/>
            <person name="Hutchinson M.I."/>
            <person name="Powell A.J."/>
            <person name="Barry K."/>
            <person name="Miller A.N."/>
            <person name="Grigoriev I.V."/>
            <person name="Debuchy R."/>
            <person name="Gladieux P."/>
            <person name="Thoren M.H."/>
            <person name="Johannesson H."/>
        </authorList>
    </citation>
    <scope>NUCLEOTIDE SEQUENCE</scope>
    <source>
        <strain evidence="4">CBS 315.58</strain>
    </source>
</reference>
<dbReference type="PANTHER" id="PTHR12210">
    <property type="entry name" value="DULLARD PROTEIN PHOSPHATASE"/>
    <property type="match status" value="1"/>
</dbReference>
<dbReference type="AlphaFoldDB" id="A0AAN7AV97"/>
<feature type="region of interest" description="Disordered" evidence="2">
    <location>
        <begin position="101"/>
        <end position="301"/>
    </location>
</feature>
<evidence type="ECO:0000313" key="4">
    <source>
        <dbReference type="EMBL" id="KAK4199897.1"/>
    </source>
</evidence>
<dbReference type="GO" id="GO:0005744">
    <property type="term" value="C:TIM23 mitochondrial import inner membrane translocase complex"/>
    <property type="evidence" value="ECO:0007669"/>
    <property type="project" value="UniProtKB-UniRule"/>
</dbReference>
<evidence type="ECO:0000256" key="1">
    <source>
        <dbReference type="RuleBase" id="RU365079"/>
    </source>
</evidence>
<feature type="compositionally biased region" description="Low complexity" evidence="2">
    <location>
        <begin position="224"/>
        <end position="259"/>
    </location>
</feature>
<evidence type="ECO:0000313" key="5">
    <source>
        <dbReference type="Proteomes" id="UP001303160"/>
    </source>
</evidence>
<keyword evidence="5" id="KW-1185">Reference proteome</keyword>
<evidence type="ECO:0000259" key="3">
    <source>
        <dbReference type="PROSITE" id="PS50969"/>
    </source>
</evidence>
<protein>
    <recommendedName>
        <fullName evidence="1">Mitochondrial import inner membrane translocase subunit TIM50</fullName>
    </recommendedName>
</protein>
<feature type="compositionally biased region" description="Polar residues" evidence="2">
    <location>
        <begin position="160"/>
        <end position="173"/>
    </location>
</feature>
<comment type="caution">
    <text evidence="4">The sequence shown here is derived from an EMBL/GenBank/DDBJ whole genome shotgun (WGS) entry which is preliminary data.</text>
</comment>
<dbReference type="InterPro" id="IPR036412">
    <property type="entry name" value="HAD-like_sf"/>
</dbReference>
<keyword evidence="1" id="KW-0813">Transport</keyword>
<comment type="similarity">
    <text evidence="1">Belongs to the TIM50 family.</text>
</comment>
<reference evidence="4" key="1">
    <citation type="journal article" date="2023" name="Mol. Phylogenet. Evol.">
        <title>Genome-scale phylogeny and comparative genomics of the fungal order Sordariales.</title>
        <authorList>
            <person name="Hensen N."/>
            <person name="Bonometti L."/>
            <person name="Westerberg I."/>
            <person name="Brannstrom I.O."/>
            <person name="Guillou S."/>
            <person name="Cros-Aarteil S."/>
            <person name="Calhoun S."/>
            <person name="Haridas S."/>
            <person name="Kuo A."/>
            <person name="Mondo S."/>
            <person name="Pangilinan J."/>
            <person name="Riley R."/>
            <person name="LaButti K."/>
            <person name="Andreopoulos B."/>
            <person name="Lipzen A."/>
            <person name="Chen C."/>
            <person name="Yan M."/>
            <person name="Daum C."/>
            <person name="Ng V."/>
            <person name="Clum A."/>
            <person name="Steindorff A."/>
            <person name="Ohm R.A."/>
            <person name="Martin F."/>
            <person name="Silar P."/>
            <person name="Natvig D.O."/>
            <person name="Lalanne C."/>
            <person name="Gautier V."/>
            <person name="Ament-Velasquez S.L."/>
            <person name="Kruys A."/>
            <person name="Hutchinson M.I."/>
            <person name="Powell A.J."/>
            <person name="Barry K."/>
            <person name="Miller A.N."/>
            <person name="Grigoriev I.V."/>
            <person name="Debuchy R."/>
            <person name="Gladieux P."/>
            <person name="Hiltunen Thoren M."/>
            <person name="Johannesson H."/>
        </authorList>
    </citation>
    <scope>NUCLEOTIDE SEQUENCE</scope>
    <source>
        <strain evidence="4">CBS 315.58</strain>
    </source>
</reference>